<accession>A0A318RHV7</accession>
<feature type="transmembrane region" description="Helical" evidence="1">
    <location>
        <begin position="21"/>
        <end position="46"/>
    </location>
</feature>
<evidence type="ECO:0000259" key="2">
    <source>
        <dbReference type="Pfam" id="PF13400"/>
    </source>
</evidence>
<protein>
    <submittedName>
        <fullName evidence="3">Secretion/DNA translocation related TadE-like protein</fullName>
    </submittedName>
</protein>
<comment type="caution">
    <text evidence="3">The sequence shown here is derived from an EMBL/GenBank/DDBJ whole genome shotgun (WGS) entry which is preliminary data.</text>
</comment>
<evidence type="ECO:0000256" key="1">
    <source>
        <dbReference type="SAM" id="Phobius"/>
    </source>
</evidence>
<keyword evidence="1" id="KW-1133">Transmembrane helix</keyword>
<sequence>MRIARDGRVRVAGDERGSATVAGACAIAALAGLVVLVLFVGAAVAARHHAQSAADLAALAAASALVLGEADPCAQADVIAGRAGAVVASCAPEDGDVVVSVDVYVELGLLGHRPARATARAGPVP</sequence>
<keyword evidence="4" id="KW-1185">Reference proteome</keyword>
<proteinExistence type="predicted"/>
<organism evidence="3 4">
    <name type="scientific">Williamsia limnetica</name>
    <dbReference type="NCBI Taxonomy" id="882452"/>
    <lineage>
        <taxon>Bacteria</taxon>
        <taxon>Bacillati</taxon>
        <taxon>Actinomycetota</taxon>
        <taxon>Actinomycetes</taxon>
        <taxon>Mycobacteriales</taxon>
        <taxon>Nocardiaceae</taxon>
        <taxon>Williamsia</taxon>
    </lineage>
</organism>
<dbReference type="EMBL" id="QJSP01000007">
    <property type="protein sequence ID" value="PYE16879.1"/>
    <property type="molecule type" value="Genomic_DNA"/>
</dbReference>
<reference evidence="3 4" key="1">
    <citation type="submission" date="2018-06" db="EMBL/GenBank/DDBJ databases">
        <title>Genomic Encyclopedia of Type Strains, Phase IV (KMG-IV): sequencing the most valuable type-strain genomes for metagenomic binning, comparative biology and taxonomic classification.</title>
        <authorList>
            <person name="Goeker M."/>
        </authorList>
    </citation>
    <scope>NUCLEOTIDE SEQUENCE [LARGE SCALE GENOMIC DNA]</scope>
    <source>
        <strain evidence="3 4">DSM 45521</strain>
    </source>
</reference>
<dbReference type="Pfam" id="PF13400">
    <property type="entry name" value="Tad"/>
    <property type="match status" value="1"/>
</dbReference>
<dbReference type="Proteomes" id="UP000247591">
    <property type="component" value="Unassembled WGS sequence"/>
</dbReference>
<name>A0A318RHV7_WILLI</name>
<evidence type="ECO:0000313" key="3">
    <source>
        <dbReference type="EMBL" id="PYE16879.1"/>
    </source>
</evidence>
<keyword evidence="1" id="KW-0472">Membrane</keyword>
<dbReference type="AlphaFoldDB" id="A0A318RHV7"/>
<evidence type="ECO:0000313" key="4">
    <source>
        <dbReference type="Proteomes" id="UP000247591"/>
    </source>
</evidence>
<dbReference type="NCBIfam" id="TIGR03816">
    <property type="entry name" value="tadE_like_DECH"/>
    <property type="match status" value="1"/>
</dbReference>
<feature type="domain" description="Putative Flp pilus-assembly TadG-like N-terminal" evidence="2">
    <location>
        <begin position="17"/>
        <end position="64"/>
    </location>
</feature>
<dbReference type="InterPro" id="IPR021202">
    <property type="entry name" value="Rv3654c-like"/>
</dbReference>
<keyword evidence="1" id="KW-0812">Transmembrane</keyword>
<dbReference type="InterPro" id="IPR028087">
    <property type="entry name" value="Tad_N"/>
</dbReference>
<gene>
    <name evidence="3" type="ORF">DFR67_107122</name>
</gene>